<evidence type="ECO:0000256" key="2">
    <source>
        <dbReference type="ARBA" id="ARBA00012387"/>
    </source>
</evidence>
<evidence type="ECO:0000259" key="11">
    <source>
        <dbReference type="Pfam" id="PF22640"/>
    </source>
</evidence>
<sequence length="487" mass="53885">MNAIIEQRQTLQQGASRIHPVILAGGSGTRLWPLSRSAFPKQLLSLVSERSLLQETVQRSGGEFGFAGPVLICNEDHRFLIDDQIRELGIEPQKILLEPSARNTAPALAAVAHWLLAQDPKAMMLVQPADHAIGAPQELHRAIQTGMVAAEKGHLVTFGIRPDRPEPGYGYIKVGPMMEQSDHVRVVDRFVEKPDVATAQQYLDSGAYCWNSGIFLMLARRYLEELERLHPEIHAASARAVADGKEDLGFLRLDADAFASAAALSIDHAVMEHTKDAAVVPVDMAWNDLGSWKALRENTTSDGDGNVICGDVVTRDSHNSYLRSEDKLLAVIGLDDVVVVSTDDAVLVARADRVDEVSRVVEQLKQRNRSESVSHSTCYRPWGSYRSVDIGDRFQVKRITVKPGGKLSLQKHYHRAEHWVVVHGTALVQRDDESLLLRENESVYIPIGATHRLENPGKLPLHLIEVQAGSYLGEDDIVRLVDTYGRA</sequence>
<keyword evidence="4 12" id="KW-0548">Nucleotidyltransferase</keyword>
<evidence type="ECO:0000313" key="13">
    <source>
        <dbReference type="Proteomes" id="UP000317496"/>
    </source>
</evidence>
<dbReference type="InterPro" id="IPR029044">
    <property type="entry name" value="Nucleotide-diphossugar_trans"/>
</dbReference>
<keyword evidence="12" id="KW-0413">Isomerase</keyword>
<dbReference type="PANTHER" id="PTHR46390">
    <property type="entry name" value="MANNOSE-1-PHOSPHATE GUANYLYLTRANSFERASE"/>
    <property type="match status" value="1"/>
</dbReference>
<dbReference type="FunFam" id="3.90.550.10:FF:000046">
    <property type="entry name" value="Mannose-1-phosphate guanylyltransferase (GDP)"/>
    <property type="match status" value="1"/>
</dbReference>
<feature type="domain" description="MannoseP isomerase/GMP-like beta-helix" evidence="11">
    <location>
        <begin position="310"/>
        <end position="364"/>
    </location>
</feature>
<accession>A0A516H1R6</accession>
<dbReference type="Pfam" id="PF01050">
    <property type="entry name" value="MannoseP_isomer"/>
    <property type="match status" value="1"/>
</dbReference>
<dbReference type="AlphaFoldDB" id="A0A516H1R6"/>
<dbReference type="SUPFAM" id="SSF51182">
    <property type="entry name" value="RmlC-like cupins"/>
    <property type="match status" value="1"/>
</dbReference>
<protein>
    <recommendedName>
        <fullName evidence="2">mannose-1-phosphate guanylyltransferase</fullName>
        <ecNumber evidence="2">2.7.7.13</ecNumber>
    </recommendedName>
</protein>
<feature type="domain" description="Nucleotidyl transferase" evidence="9">
    <location>
        <begin position="20"/>
        <end position="300"/>
    </location>
</feature>
<dbReference type="InterPro" id="IPR006375">
    <property type="entry name" value="Man1P_GuaTrfase/Man6P_Isoase"/>
</dbReference>
<dbReference type="FunFam" id="2.60.120.10:FF:000032">
    <property type="entry name" value="Mannose-1-phosphate guanylyltransferase/mannose-6-phosphate isomerase"/>
    <property type="match status" value="1"/>
</dbReference>
<dbReference type="Gene3D" id="3.90.550.10">
    <property type="entry name" value="Spore Coat Polysaccharide Biosynthesis Protein SpsA, Chain A"/>
    <property type="match status" value="1"/>
</dbReference>
<dbReference type="GO" id="GO:0016853">
    <property type="term" value="F:isomerase activity"/>
    <property type="evidence" value="ECO:0007669"/>
    <property type="project" value="UniProtKB-KW"/>
</dbReference>
<keyword evidence="3 12" id="KW-0808">Transferase</keyword>
<dbReference type="CDD" id="cd02509">
    <property type="entry name" value="GDP-M1P_Guanylyltransferase"/>
    <property type="match status" value="1"/>
</dbReference>
<feature type="domain" description="Mannose-6-phosphate isomerase type II C-terminal" evidence="10">
    <location>
        <begin position="368"/>
        <end position="481"/>
    </location>
</feature>
<dbReference type="InterPro" id="IPR051161">
    <property type="entry name" value="Mannose-6P_isomerase_type2"/>
</dbReference>
<evidence type="ECO:0000259" key="9">
    <source>
        <dbReference type="Pfam" id="PF00483"/>
    </source>
</evidence>
<dbReference type="InterPro" id="IPR049577">
    <property type="entry name" value="GMPP_N"/>
</dbReference>
<reference evidence="12 13" key="1">
    <citation type="submission" date="2019-07" db="EMBL/GenBank/DDBJ databases">
        <title>Genome sequencing for Ferrovibrio sp. K5.</title>
        <authorList>
            <person name="Park S.-J."/>
        </authorList>
    </citation>
    <scope>NUCLEOTIDE SEQUENCE [LARGE SCALE GENOMIC DNA]</scope>
    <source>
        <strain evidence="12 13">K5</strain>
    </source>
</reference>
<comment type="catalytic activity">
    <reaction evidence="7">
        <text>alpha-D-mannose 1-phosphate + GTP + H(+) = GDP-alpha-D-mannose + diphosphate</text>
        <dbReference type="Rhea" id="RHEA:15229"/>
        <dbReference type="ChEBI" id="CHEBI:15378"/>
        <dbReference type="ChEBI" id="CHEBI:33019"/>
        <dbReference type="ChEBI" id="CHEBI:37565"/>
        <dbReference type="ChEBI" id="CHEBI:57527"/>
        <dbReference type="ChEBI" id="CHEBI:58409"/>
        <dbReference type="EC" id="2.7.7.13"/>
    </reaction>
</comment>
<proteinExistence type="inferred from homology"/>
<dbReference type="InterPro" id="IPR011051">
    <property type="entry name" value="RmlC_Cupin_sf"/>
</dbReference>
<dbReference type="RefSeq" id="WP_144068695.1">
    <property type="nucleotide sequence ID" value="NZ_CP041636.1"/>
</dbReference>
<dbReference type="Pfam" id="PF00483">
    <property type="entry name" value="NTP_transferase"/>
    <property type="match status" value="1"/>
</dbReference>
<dbReference type="KEGG" id="fer:FNB15_10725"/>
<dbReference type="InterPro" id="IPR001538">
    <property type="entry name" value="Man6P_isomerase-2_C"/>
</dbReference>
<dbReference type="OrthoDB" id="9806359at2"/>
<dbReference type="Pfam" id="PF22640">
    <property type="entry name" value="ManC_GMP_beta-helix"/>
    <property type="match status" value="1"/>
</dbReference>
<dbReference type="NCBIfam" id="TIGR01479">
    <property type="entry name" value="GMP_PMI"/>
    <property type="match status" value="1"/>
</dbReference>
<dbReference type="InterPro" id="IPR054566">
    <property type="entry name" value="ManC/GMP-like_b-helix"/>
</dbReference>
<keyword evidence="5" id="KW-0547">Nucleotide-binding</keyword>
<dbReference type="GO" id="GO:0009298">
    <property type="term" value="P:GDP-mannose biosynthetic process"/>
    <property type="evidence" value="ECO:0007669"/>
    <property type="project" value="TreeGrafter"/>
</dbReference>
<keyword evidence="13" id="KW-1185">Reference proteome</keyword>
<dbReference type="InterPro" id="IPR005835">
    <property type="entry name" value="NTP_transferase_dom"/>
</dbReference>
<dbReference type="EMBL" id="CP041636">
    <property type="protein sequence ID" value="QDO97714.1"/>
    <property type="molecule type" value="Genomic_DNA"/>
</dbReference>
<dbReference type="PANTHER" id="PTHR46390:SF1">
    <property type="entry name" value="MANNOSE-1-PHOSPHATE GUANYLYLTRANSFERASE"/>
    <property type="match status" value="1"/>
</dbReference>
<dbReference type="Proteomes" id="UP000317496">
    <property type="component" value="Chromosome"/>
</dbReference>
<dbReference type="GO" id="GO:0004475">
    <property type="term" value="F:mannose-1-phosphate guanylyltransferase (GTP) activity"/>
    <property type="evidence" value="ECO:0007669"/>
    <property type="project" value="UniProtKB-EC"/>
</dbReference>
<dbReference type="CDD" id="cd02213">
    <property type="entry name" value="cupin_PMI_typeII_C"/>
    <property type="match status" value="1"/>
</dbReference>
<dbReference type="EC" id="2.7.7.13" evidence="2"/>
<evidence type="ECO:0000259" key="10">
    <source>
        <dbReference type="Pfam" id="PF01050"/>
    </source>
</evidence>
<dbReference type="GO" id="GO:0005525">
    <property type="term" value="F:GTP binding"/>
    <property type="evidence" value="ECO:0007669"/>
    <property type="project" value="UniProtKB-KW"/>
</dbReference>
<dbReference type="Gene3D" id="2.60.120.10">
    <property type="entry name" value="Jelly Rolls"/>
    <property type="match status" value="1"/>
</dbReference>
<dbReference type="InterPro" id="IPR014710">
    <property type="entry name" value="RmlC-like_jellyroll"/>
</dbReference>
<comment type="similarity">
    <text evidence="1 8">Belongs to the mannose-6-phosphate isomerase type 2 family.</text>
</comment>
<evidence type="ECO:0000256" key="8">
    <source>
        <dbReference type="RuleBase" id="RU004190"/>
    </source>
</evidence>
<evidence type="ECO:0000256" key="1">
    <source>
        <dbReference type="ARBA" id="ARBA00006115"/>
    </source>
</evidence>
<evidence type="ECO:0000256" key="4">
    <source>
        <dbReference type="ARBA" id="ARBA00022695"/>
    </source>
</evidence>
<gene>
    <name evidence="12" type="ORF">FNB15_10725</name>
</gene>
<organism evidence="12 13">
    <name type="scientific">Ferrovibrio terrae</name>
    <dbReference type="NCBI Taxonomy" id="2594003"/>
    <lineage>
        <taxon>Bacteria</taxon>
        <taxon>Pseudomonadati</taxon>
        <taxon>Pseudomonadota</taxon>
        <taxon>Alphaproteobacteria</taxon>
        <taxon>Rhodospirillales</taxon>
        <taxon>Rhodospirillaceae</taxon>
        <taxon>Ferrovibrio</taxon>
    </lineage>
</organism>
<dbReference type="GO" id="GO:0000271">
    <property type="term" value="P:polysaccharide biosynthetic process"/>
    <property type="evidence" value="ECO:0007669"/>
    <property type="project" value="InterPro"/>
</dbReference>
<evidence type="ECO:0000256" key="5">
    <source>
        <dbReference type="ARBA" id="ARBA00022741"/>
    </source>
</evidence>
<evidence type="ECO:0000256" key="6">
    <source>
        <dbReference type="ARBA" id="ARBA00023134"/>
    </source>
</evidence>
<evidence type="ECO:0000256" key="3">
    <source>
        <dbReference type="ARBA" id="ARBA00022679"/>
    </source>
</evidence>
<evidence type="ECO:0000313" key="12">
    <source>
        <dbReference type="EMBL" id="QDO97714.1"/>
    </source>
</evidence>
<keyword evidence="6" id="KW-0342">GTP-binding</keyword>
<name>A0A516H1R6_9PROT</name>
<evidence type="ECO:0000256" key="7">
    <source>
        <dbReference type="ARBA" id="ARBA00047343"/>
    </source>
</evidence>
<dbReference type="SUPFAM" id="SSF53448">
    <property type="entry name" value="Nucleotide-diphospho-sugar transferases"/>
    <property type="match status" value="1"/>
</dbReference>